<dbReference type="PANTHER" id="PTHR11603">
    <property type="entry name" value="AAA FAMILY ATPASE"/>
    <property type="match status" value="1"/>
</dbReference>
<evidence type="ECO:0000259" key="4">
    <source>
        <dbReference type="Pfam" id="PF17863"/>
    </source>
</evidence>
<accession>A0ABR3XR27</accession>
<dbReference type="Proteomes" id="UP001586593">
    <property type="component" value="Unassembled WGS sequence"/>
</dbReference>
<protein>
    <recommendedName>
        <fullName evidence="1">magnesium chelatase</fullName>
        <ecNumber evidence="1">6.6.1.1</ecNumber>
    </recommendedName>
</protein>
<feature type="region of interest" description="Disordered" evidence="3">
    <location>
        <begin position="82"/>
        <end position="103"/>
    </location>
</feature>
<dbReference type="InterPro" id="IPR041628">
    <property type="entry name" value="ChlI/MoxR_AAA_lid"/>
</dbReference>
<comment type="pathway">
    <text evidence="2">Porphyrin-containing compound metabolism.</text>
</comment>
<evidence type="ECO:0000256" key="2">
    <source>
        <dbReference type="ARBA" id="ARBA00023444"/>
    </source>
</evidence>
<feature type="compositionally biased region" description="Basic and acidic residues" evidence="3">
    <location>
        <begin position="249"/>
        <end position="258"/>
    </location>
</feature>
<sequence>MEHENLLRKIYDLSDVELALLLSLLAREHCLISTPTTELPELVEELQLCATRTFGLRPVVVPCHSRTTVEDFNAALLVAASSPHPSGHVRRSPTDSRLKSEQRHRLHVPPLSPLTMTTTAPTELSAASHIANVVIARDLDRAPRLVQIQALELLRTRRIFTRTAIYAVPKQFLFVAVVSSDSKVVEEAGTRRVVAAQRLVPHLNDLLYLGHWHDPEDGFANIEEVEQSEVEEGKEEREVERTAQSFRSGADEGQRHGWSDNNSWDAESAASSESVLKTSYGQTTADAPAPSRSGGFTTEERDSPNDAVPPAIITTAEISTLAHLAEQVRVDVDVLRYQMNIVSFLRMHRAVAGGVTPTATKHFERLARSLAPLHGLDFVTPALVALAARKVYLHRILLTAPEKERSMQWGSDLAAIEAVLEGVGPEEVIEDVLEAVTVPV</sequence>
<organism evidence="5 6">
    <name type="scientific">Phialemonium thermophilum</name>
    <dbReference type="NCBI Taxonomy" id="223376"/>
    <lineage>
        <taxon>Eukaryota</taxon>
        <taxon>Fungi</taxon>
        <taxon>Dikarya</taxon>
        <taxon>Ascomycota</taxon>
        <taxon>Pezizomycotina</taxon>
        <taxon>Sordariomycetes</taxon>
        <taxon>Sordariomycetidae</taxon>
        <taxon>Cephalothecales</taxon>
        <taxon>Cephalothecaceae</taxon>
        <taxon>Phialemonium</taxon>
    </lineage>
</organism>
<dbReference type="Pfam" id="PF17863">
    <property type="entry name" value="AAA_lid_2"/>
    <property type="match status" value="1"/>
</dbReference>
<dbReference type="PANTHER" id="PTHR11603:SF132">
    <property type="entry name" value="C2H2-TYPE DOMAIN-CONTAINING PROTEIN"/>
    <property type="match status" value="1"/>
</dbReference>
<name>A0ABR3XR27_9PEZI</name>
<keyword evidence="6" id="KW-1185">Reference proteome</keyword>
<feature type="domain" description="ChlI/MoxR AAA lid" evidence="4">
    <location>
        <begin position="346"/>
        <end position="405"/>
    </location>
</feature>
<dbReference type="InterPro" id="IPR052041">
    <property type="entry name" value="Nucleic_acid_metab_PIN/TRAM"/>
</dbReference>
<feature type="region of interest" description="Disordered" evidence="3">
    <location>
        <begin position="226"/>
        <end position="308"/>
    </location>
</feature>
<evidence type="ECO:0000256" key="1">
    <source>
        <dbReference type="ARBA" id="ARBA00012825"/>
    </source>
</evidence>
<feature type="compositionally biased region" description="Low complexity" evidence="3">
    <location>
        <begin position="259"/>
        <end position="274"/>
    </location>
</feature>
<gene>
    <name evidence="5" type="ORF">VTK73DRAFT_8119</name>
</gene>
<feature type="compositionally biased region" description="Basic and acidic residues" evidence="3">
    <location>
        <begin position="92"/>
        <end position="103"/>
    </location>
</feature>
<evidence type="ECO:0000313" key="6">
    <source>
        <dbReference type="Proteomes" id="UP001586593"/>
    </source>
</evidence>
<proteinExistence type="predicted"/>
<dbReference type="EMBL" id="JAZHXJ010000057">
    <property type="protein sequence ID" value="KAL1878068.1"/>
    <property type="molecule type" value="Genomic_DNA"/>
</dbReference>
<feature type="compositionally biased region" description="Polar residues" evidence="3">
    <location>
        <begin position="275"/>
        <end position="285"/>
    </location>
</feature>
<comment type="caution">
    <text evidence="5">The sequence shown here is derived from an EMBL/GenBank/DDBJ whole genome shotgun (WGS) entry which is preliminary data.</text>
</comment>
<dbReference type="Gene3D" id="1.10.8.80">
    <property type="entry name" value="Magnesium chelatase subunit I, C-Terminal domain"/>
    <property type="match status" value="1"/>
</dbReference>
<reference evidence="5 6" key="1">
    <citation type="journal article" date="2024" name="Commun. Biol.">
        <title>Comparative genomic analysis of thermophilic fungi reveals convergent evolutionary adaptations and gene losses.</title>
        <authorList>
            <person name="Steindorff A.S."/>
            <person name="Aguilar-Pontes M.V."/>
            <person name="Robinson A.J."/>
            <person name="Andreopoulos B."/>
            <person name="LaButti K."/>
            <person name="Kuo A."/>
            <person name="Mondo S."/>
            <person name="Riley R."/>
            <person name="Otillar R."/>
            <person name="Haridas S."/>
            <person name="Lipzen A."/>
            <person name="Grimwood J."/>
            <person name="Schmutz J."/>
            <person name="Clum A."/>
            <person name="Reid I.D."/>
            <person name="Moisan M.C."/>
            <person name="Butler G."/>
            <person name="Nguyen T.T.M."/>
            <person name="Dewar K."/>
            <person name="Conant G."/>
            <person name="Drula E."/>
            <person name="Henrissat B."/>
            <person name="Hansel C."/>
            <person name="Singer S."/>
            <person name="Hutchinson M.I."/>
            <person name="de Vries R.P."/>
            <person name="Natvig D.O."/>
            <person name="Powell A.J."/>
            <person name="Tsang A."/>
            <person name="Grigoriev I.V."/>
        </authorList>
    </citation>
    <scope>NUCLEOTIDE SEQUENCE [LARGE SCALE GENOMIC DNA]</scope>
    <source>
        <strain evidence="5 6">ATCC 24622</strain>
    </source>
</reference>
<evidence type="ECO:0000313" key="5">
    <source>
        <dbReference type="EMBL" id="KAL1878068.1"/>
    </source>
</evidence>
<dbReference type="EC" id="6.6.1.1" evidence="1"/>
<evidence type="ECO:0000256" key="3">
    <source>
        <dbReference type="SAM" id="MobiDB-lite"/>
    </source>
</evidence>